<evidence type="ECO:0000256" key="8">
    <source>
        <dbReference type="SAM" id="Phobius"/>
    </source>
</evidence>
<proteinExistence type="inferred from homology"/>
<evidence type="ECO:0000259" key="10">
    <source>
        <dbReference type="PROSITE" id="PS50885"/>
    </source>
</evidence>
<comment type="similarity">
    <text evidence="5">Belongs to the methyl-accepting chemotaxis (MCP) protein family.</text>
</comment>
<keyword evidence="8" id="KW-1133">Transmembrane helix</keyword>
<dbReference type="OrthoDB" id="9760371at2"/>
<dbReference type="SMART" id="SM00304">
    <property type="entry name" value="HAMP"/>
    <property type="match status" value="1"/>
</dbReference>
<keyword evidence="2" id="KW-1003">Cell membrane</keyword>
<keyword evidence="3 8" id="KW-0472">Membrane</keyword>
<dbReference type="AlphaFoldDB" id="A0A7C8GVR4"/>
<dbReference type="PROSITE" id="PS50885">
    <property type="entry name" value="HAMP"/>
    <property type="match status" value="1"/>
</dbReference>
<dbReference type="Gene3D" id="1.10.287.950">
    <property type="entry name" value="Methyl-accepting chemotaxis protein"/>
    <property type="match status" value="1"/>
</dbReference>
<name>A0A7C8GVR4_9BACI</name>
<dbReference type="PROSITE" id="PS50111">
    <property type="entry name" value="CHEMOTAXIS_TRANSDUC_2"/>
    <property type="match status" value="1"/>
</dbReference>
<reference evidence="11 12" key="1">
    <citation type="submission" date="2019-10" db="EMBL/GenBank/DDBJ databases">
        <title>Gracilibacillus sp. nov. isolated from rice seeds.</title>
        <authorList>
            <person name="He S."/>
        </authorList>
    </citation>
    <scope>NUCLEOTIDE SEQUENCE [LARGE SCALE GENOMIC DNA]</scope>
    <source>
        <strain evidence="11 12">TD8</strain>
    </source>
</reference>
<evidence type="ECO:0000313" key="11">
    <source>
        <dbReference type="EMBL" id="KAB8139308.1"/>
    </source>
</evidence>
<dbReference type="InterPro" id="IPR004089">
    <property type="entry name" value="MCPsignal_dom"/>
</dbReference>
<keyword evidence="8" id="KW-0812">Transmembrane</keyword>
<dbReference type="Proteomes" id="UP000480246">
    <property type="component" value="Unassembled WGS sequence"/>
</dbReference>
<organism evidence="11 12">
    <name type="scientific">Gracilibacillus oryzae</name>
    <dbReference type="NCBI Taxonomy" id="1672701"/>
    <lineage>
        <taxon>Bacteria</taxon>
        <taxon>Bacillati</taxon>
        <taxon>Bacillota</taxon>
        <taxon>Bacilli</taxon>
        <taxon>Bacillales</taxon>
        <taxon>Bacillaceae</taxon>
        <taxon>Gracilibacillus</taxon>
    </lineage>
</organism>
<keyword evidence="4 6" id="KW-0807">Transducer</keyword>
<gene>
    <name evidence="11" type="ORF">F9U64_00505</name>
</gene>
<sequence length="711" mass="79109">MKKKRFNFKKKAKNKQPKKEHRLQDIIHKIKFPKKKEQKSAYHSTIPRKHSISTRILLSILLTVLVSVIIVGVMSYTISNNIIKNKVTEATEQTIIQSGDKLDYIMQQYKDRVTEILMSPNFSNTVMELNSYEETTSFEYFTLKSTVDEALTQVKMIDGNVNLYFIDTAQQRVVSSTQTIDEKKIFESEWYRAAEESRQSTNWIGGLIGGVSTTSENPTINFAQKLRIGGDKYIMLVELAPVIFEKALENVTVGEDGHAYVVNRNNQVVFSFDSEEITTDYPYDIKAASDEQTLEENGRVIMKSPSDVTNWFLTGSLDNSELTKDTRVIFYVTLGIIVLSLIISIFIGNGIVRTVARPLGNISSLMAQAKQGKLTVRSSDIKRKDEIGELATSFNTMLENISQMMQKTRNSANMVLDAATKLTDISQTQSQSAKEVAAASEEIASGATGLTDEAEKGNSLAITIHDEVENVFQNNAEMESHAIGVLERSHEGLEKMNELVETTKDGDQMTKALVNKVDTLKTSTEQISDVMIMLTNIVQQTNLLSLNAAIEAARAGEAGKGFAVVADEIRKLSEQSKQSINRVDEITTGIVNEVNDTLKVLEQANPRFQAQVTQAEETQTLLNSVGESMGSFTGKIQHVTESIQQLRNSQEILSATIHQVSATAEESSAISEEVSATTEEQLKVSETLVTTSDELKHLAEDLQEMMKKFQI</sequence>
<evidence type="ECO:0000256" key="7">
    <source>
        <dbReference type="SAM" id="MobiDB-lite"/>
    </source>
</evidence>
<evidence type="ECO:0000256" key="4">
    <source>
        <dbReference type="ARBA" id="ARBA00023224"/>
    </source>
</evidence>
<dbReference type="CDD" id="cd06225">
    <property type="entry name" value="HAMP"/>
    <property type="match status" value="1"/>
</dbReference>
<evidence type="ECO:0000256" key="5">
    <source>
        <dbReference type="ARBA" id="ARBA00029447"/>
    </source>
</evidence>
<evidence type="ECO:0000313" key="12">
    <source>
        <dbReference type="Proteomes" id="UP000480246"/>
    </source>
</evidence>
<feature type="domain" description="HAMP" evidence="10">
    <location>
        <begin position="353"/>
        <end position="406"/>
    </location>
</feature>
<feature type="transmembrane region" description="Helical" evidence="8">
    <location>
        <begin position="56"/>
        <end position="78"/>
    </location>
</feature>
<evidence type="ECO:0000256" key="6">
    <source>
        <dbReference type="PROSITE-ProRule" id="PRU00284"/>
    </source>
</evidence>
<dbReference type="InterPro" id="IPR003660">
    <property type="entry name" value="HAMP_dom"/>
</dbReference>
<comment type="caution">
    <text evidence="11">The sequence shown here is derived from an EMBL/GenBank/DDBJ whole genome shotgun (WGS) entry which is preliminary data.</text>
</comment>
<dbReference type="Pfam" id="PF00672">
    <property type="entry name" value="HAMP"/>
    <property type="match status" value="1"/>
</dbReference>
<comment type="subcellular location">
    <subcellularLocation>
        <location evidence="1">Cell membrane</location>
    </subcellularLocation>
</comment>
<evidence type="ECO:0000259" key="9">
    <source>
        <dbReference type="PROSITE" id="PS50111"/>
    </source>
</evidence>
<keyword evidence="12" id="KW-1185">Reference proteome</keyword>
<dbReference type="RefSeq" id="WP_153400815.1">
    <property type="nucleotide sequence ID" value="NZ_ML762424.1"/>
</dbReference>
<dbReference type="EMBL" id="WEID01000004">
    <property type="protein sequence ID" value="KAB8139308.1"/>
    <property type="molecule type" value="Genomic_DNA"/>
</dbReference>
<dbReference type="SUPFAM" id="SSF58104">
    <property type="entry name" value="Methyl-accepting chemotaxis protein (MCP) signaling domain"/>
    <property type="match status" value="1"/>
</dbReference>
<feature type="transmembrane region" description="Helical" evidence="8">
    <location>
        <begin position="328"/>
        <end position="352"/>
    </location>
</feature>
<dbReference type="SMART" id="SM00283">
    <property type="entry name" value="MA"/>
    <property type="match status" value="1"/>
</dbReference>
<dbReference type="PANTHER" id="PTHR32089">
    <property type="entry name" value="METHYL-ACCEPTING CHEMOTAXIS PROTEIN MCPB"/>
    <property type="match status" value="1"/>
</dbReference>
<dbReference type="Gene3D" id="3.30.450.20">
    <property type="entry name" value="PAS domain"/>
    <property type="match status" value="1"/>
</dbReference>
<accession>A0A7C8GVR4</accession>
<dbReference type="GO" id="GO:0007165">
    <property type="term" value="P:signal transduction"/>
    <property type="evidence" value="ECO:0007669"/>
    <property type="project" value="UniProtKB-KW"/>
</dbReference>
<dbReference type="GO" id="GO:0005886">
    <property type="term" value="C:plasma membrane"/>
    <property type="evidence" value="ECO:0007669"/>
    <property type="project" value="UniProtKB-SubCell"/>
</dbReference>
<feature type="region of interest" description="Disordered" evidence="7">
    <location>
        <begin position="1"/>
        <end position="20"/>
    </location>
</feature>
<dbReference type="Pfam" id="PF00015">
    <property type="entry name" value="MCPsignal"/>
    <property type="match status" value="1"/>
</dbReference>
<evidence type="ECO:0000256" key="3">
    <source>
        <dbReference type="ARBA" id="ARBA00023136"/>
    </source>
</evidence>
<evidence type="ECO:0000256" key="1">
    <source>
        <dbReference type="ARBA" id="ARBA00004236"/>
    </source>
</evidence>
<feature type="domain" description="Methyl-accepting transducer" evidence="9">
    <location>
        <begin position="425"/>
        <end position="675"/>
    </location>
</feature>
<dbReference type="PANTHER" id="PTHR32089:SF114">
    <property type="entry name" value="METHYL-ACCEPTING CHEMOTAXIS PROTEIN MCPB"/>
    <property type="match status" value="1"/>
</dbReference>
<evidence type="ECO:0000256" key="2">
    <source>
        <dbReference type="ARBA" id="ARBA00022475"/>
    </source>
</evidence>
<protein>
    <submittedName>
        <fullName evidence="11">Methyl-accepting chemotaxis protein</fullName>
    </submittedName>
</protein>